<feature type="signal peptide" evidence="1">
    <location>
        <begin position="1"/>
        <end position="20"/>
    </location>
</feature>
<dbReference type="RefSeq" id="WP_404610419.1">
    <property type="nucleotide sequence ID" value="NZ_JBIYDN010000019.1"/>
</dbReference>
<keyword evidence="3" id="KW-1185">Reference proteome</keyword>
<name>A0ABW8MQ03_9BURK</name>
<evidence type="ECO:0000313" key="2">
    <source>
        <dbReference type="EMBL" id="MFK4445424.1"/>
    </source>
</evidence>
<comment type="caution">
    <text evidence="2">The sequence shown here is derived from an EMBL/GenBank/DDBJ whole genome shotgun (WGS) entry which is preliminary data.</text>
</comment>
<accession>A0ABW8MQ03</accession>
<reference evidence="2 3" key="1">
    <citation type="submission" date="2024-10" db="EMBL/GenBank/DDBJ databases">
        <authorList>
            <person name="Deangelis K."/>
            <person name="Huntemann M."/>
            <person name="Clum A."/>
            <person name="Wang J."/>
            <person name="Palaniappan K."/>
            <person name="Ritter S."/>
            <person name="Chen I.-M."/>
            <person name="Stamatis D."/>
            <person name="Reddy T."/>
            <person name="O'Malley R."/>
            <person name="Daum C."/>
            <person name="Ng V."/>
            <person name="Ivanova N."/>
            <person name="Kyrpides N."/>
            <person name="Woyke T."/>
        </authorList>
    </citation>
    <scope>NUCLEOTIDE SEQUENCE [LARGE SCALE GENOMIC DNA]</scope>
    <source>
        <strain evidence="2 3">GAS97</strain>
    </source>
</reference>
<gene>
    <name evidence="2" type="ORF">ABH943_005449</name>
</gene>
<reference evidence="2 3" key="2">
    <citation type="submission" date="2024-11" db="EMBL/GenBank/DDBJ databases">
        <title>Using genomics to understand microbial adaptation to soil warming.</title>
        <authorList>
            <person name="Deangelis K.M. PhD."/>
        </authorList>
    </citation>
    <scope>NUCLEOTIDE SEQUENCE [LARGE SCALE GENOMIC DNA]</scope>
    <source>
        <strain evidence="2 3">GAS97</strain>
    </source>
</reference>
<keyword evidence="1" id="KW-0732">Signal</keyword>
<dbReference type="Proteomes" id="UP001620514">
    <property type="component" value="Unassembled WGS sequence"/>
</dbReference>
<evidence type="ECO:0000313" key="3">
    <source>
        <dbReference type="Proteomes" id="UP001620514"/>
    </source>
</evidence>
<protein>
    <submittedName>
        <fullName evidence="2">Uncharacterized protein</fullName>
    </submittedName>
</protein>
<dbReference type="EMBL" id="JBIYDN010000019">
    <property type="protein sequence ID" value="MFK4445424.1"/>
    <property type="molecule type" value="Genomic_DNA"/>
</dbReference>
<proteinExistence type="predicted"/>
<feature type="chain" id="PRO_5047189025" evidence="1">
    <location>
        <begin position="21"/>
        <end position="131"/>
    </location>
</feature>
<evidence type="ECO:0000256" key="1">
    <source>
        <dbReference type="SAM" id="SignalP"/>
    </source>
</evidence>
<sequence length="131" mass="14309">MNRHVFASLLLGLLSSAAIAQESQQLSADELRARITGSTMEFKSKIDTPVRWTNNPNGTTRIRVTHDRGKGMSHDGLAPGTWSLSTDGTYCLTENWDVVHGGPQHWCAPVIVGSDGSMSLRHGQAMIEIHQ</sequence>
<organism evidence="2 3">
    <name type="scientific">Caballeronia udeis</name>
    <dbReference type="NCBI Taxonomy" id="1232866"/>
    <lineage>
        <taxon>Bacteria</taxon>
        <taxon>Pseudomonadati</taxon>
        <taxon>Pseudomonadota</taxon>
        <taxon>Betaproteobacteria</taxon>
        <taxon>Burkholderiales</taxon>
        <taxon>Burkholderiaceae</taxon>
        <taxon>Caballeronia</taxon>
    </lineage>
</organism>